<dbReference type="EMBL" id="JAAAXX010000001">
    <property type="protein sequence ID" value="KAF2394854.1"/>
    <property type="molecule type" value="Genomic_DNA"/>
</dbReference>
<dbReference type="PANTHER" id="PTHR43329">
    <property type="entry name" value="EPOXIDE HYDROLASE"/>
    <property type="match status" value="1"/>
</dbReference>
<sequence>MNTSNWESRTVQVNEQRIHLTIAGLSGPMVLLCHGFPESWHSWRHQLAALSAAGYRAVAMDMRGYGRSSKPGDARAYRISELVADCVGVVEALGESSAVIVGHDIGAPVAWTAAWTRPDVFHAVVGISMPFGGRGLACLPGNTFGKVRPSIAEREIAGPDLLFYQEYFCLPDNRALRDAESDLPGWLASVFYSLSADPPLPPELIGVDLTQLPEEALTQFVRATMCVPRSGQFDDLLVKPDTLPAWFSQDDLDLWAAELEYSGLAAPLNYYRNADLDWEELGQYEGRTIDMPALFIGGDRDVSTIWSQQSIARAGEQCTDLRGTLIIKDCGHWTPQEKPEAVNEALLTFLQNL</sequence>
<name>A0A6L5C5R8_9PSED</name>
<gene>
    <name evidence="3" type="ORF">FX983_02836</name>
</gene>
<dbReference type="AlphaFoldDB" id="A0A6L5C5R8"/>
<dbReference type="InterPro" id="IPR029058">
    <property type="entry name" value="AB_hydrolase_fold"/>
</dbReference>
<organism evidence="3 4">
    <name type="scientific">Pseudomonas frederiksbergensis</name>
    <dbReference type="NCBI Taxonomy" id="104087"/>
    <lineage>
        <taxon>Bacteria</taxon>
        <taxon>Pseudomonadati</taxon>
        <taxon>Pseudomonadota</taxon>
        <taxon>Gammaproteobacteria</taxon>
        <taxon>Pseudomonadales</taxon>
        <taxon>Pseudomonadaceae</taxon>
        <taxon>Pseudomonas</taxon>
    </lineage>
</organism>
<dbReference type="InterPro" id="IPR000639">
    <property type="entry name" value="Epox_hydrolase-like"/>
</dbReference>
<keyword evidence="1 3" id="KW-0378">Hydrolase</keyword>
<dbReference type="InterPro" id="IPR000073">
    <property type="entry name" value="AB_hydrolase_1"/>
</dbReference>
<evidence type="ECO:0000256" key="1">
    <source>
        <dbReference type="ARBA" id="ARBA00022801"/>
    </source>
</evidence>
<dbReference type="SUPFAM" id="SSF53474">
    <property type="entry name" value="alpha/beta-Hydrolases"/>
    <property type="match status" value="1"/>
</dbReference>
<dbReference type="EC" id="3.3.2.10" evidence="3"/>
<proteinExistence type="predicted"/>
<dbReference type="Proteomes" id="UP000475265">
    <property type="component" value="Unassembled WGS sequence"/>
</dbReference>
<evidence type="ECO:0000259" key="2">
    <source>
        <dbReference type="Pfam" id="PF00561"/>
    </source>
</evidence>
<reference evidence="3 4" key="1">
    <citation type="submission" date="2019-12" db="EMBL/GenBank/DDBJ databases">
        <title>Endophytic bacteria associated with Panax ginseng seedlings.</title>
        <authorList>
            <person name="Park J.M."/>
            <person name="Shin R."/>
            <person name="Jo S.H."/>
        </authorList>
    </citation>
    <scope>NUCLEOTIDE SEQUENCE [LARGE SCALE GENOMIC DNA]</scope>
    <source>
        <strain evidence="3 4">PgKB32</strain>
    </source>
</reference>
<dbReference type="Pfam" id="PF00561">
    <property type="entry name" value="Abhydrolase_1"/>
    <property type="match status" value="1"/>
</dbReference>
<feature type="domain" description="AB hydrolase-1" evidence="2">
    <location>
        <begin position="28"/>
        <end position="129"/>
    </location>
</feature>
<dbReference type="Gene3D" id="3.40.50.1820">
    <property type="entry name" value="alpha/beta hydrolase"/>
    <property type="match status" value="1"/>
</dbReference>
<dbReference type="RefSeq" id="WP_154905243.1">
    <property type="nucleotide sequence ID" value="NZ_JAAAXX010000001.1"/>
</dbReference>
<evidence type="ECO:0000313" key="3">
    <source>
        <dbReference type="EMBL" id="KAF2394854.1"/>
    </source>
</evidence>
<dbReference type="PRINTS" id="PR00412">
    <property type="entry name" value="EPOXHYDRLASE"/>
</dbReference>
<dbReference type="GO" id="GO:0004301">
    <property type="term" value="F:epoxide hydrolase activity"/>
    <property type="evidence" value="ECO:0007669"/>
    <property type="project" value="UniProtKB-EC"/>
</dbReference>
<accession>A0A6L5C5R8</accession>
<protein>
    <submittedName>
        <fullName evidence="3">Epoxide hydrolase B</fullName>
        <ecNumber evidence="3">3.3.2.10</ecNumber>
    </submittedName>
</protein>
<evidence type="ECO:0000313" key="4">
    <source>
        <dbReference type="Proteomes" id="UP000475265"/>
    </source>
</evidence>
<comment type="caution">
    <text evidence="3">The sequence shown here is derived from an EMBL/GenBank/DDBJ whole genome shotgun (WGS) entry which is preliminary data.</text>
</comment>